<feature type="domain" description="Calx-beta" evidence="5">
    <location>
        <begin position="1508"/>
        <end position="1610"/>
    </location>
</feature>
<dbReference type="GO" id="GO:0016020">
    <property type="term" value="C:membrane"/>
    <property type="evidence" value="ECO:0007669"/>
    <property type="project" value="InterPro"/>
</dbReference>
<name>A0A1N6E1K4_9BACT</name>
<dbReference type="SMART" id="SM00237">
    <property type="entry name" value="Calx_beta"/>
    <property type="match status" value="12"/>
</dbReference>
<feature type="domain" description="Calx-beta" evidence="5">
    <location>
        <begin position="1629"/>
        <end position="1731"/>
    </location>
</feature>
<dbReference type="Pfam" id="PF13585">
    <property type="entry name" value="CHU_C"/>
    <property type="match status" value="1"/>
</dbReference>
<keyword evidence="4" id="KW-0813">Transport</keyword>
<dbReference type="SUPFAM" id="SSF49373">
    <property type="entry name" value="Invasin/intimin cell-adhesion fragments"/>
    <property type="match status" value="1"/>
</dbReference>
<sequence length="3925" mass="403912">MLFYCPDISDTKMKKLILLSTILLLFVSRSFADDYYWVGGAGNWTETTHWASVSGGTPNKSIVPGANDDVYFDANSGLAAGMVVTLPTGAHAYCRNMSWAGVTTAAIFRNLVTTFQLQISGNVELSSTVRYAMSTINFVGNSNATYKTNGAARLGVGYYNPITITKGTGSLTFLDGINENTSISNIVLYTGLLNLSGQTHTIGSLSAGGTTTRSVNISNASVTCLGNWDTRGSNLTFTATNSTVTADMFHSTGLTFDKVFANRDNPDMDINNNTFSELTLASPTSQIGTQRIGANNIISRLEFKGGGRIAGAGNVIGQLILAPGKGYIFHGNNTINTLMQANTADCDALGELRGADANARLTFGAGATADIRNVLITSLTAAGSIIPISVVGVDGGSNTGFNITPRTGGNATLYWVGGAGDWDDKAHWSASSGGAGGACVPFTTDNVVFDANSGFTNASKTVSVTSTARCHNMTWTNVTNSPILNIAGYTMEIWGSVELDPTMTFTGANTAYTRGTYLMKGTEASTFTSKGCNLGAPLINVDKTGPNGGLTITDNLTFPACSLWVANGKLLMPGRTINIDEIRSQTTTVRTIDYSNANITVNNWIIDSRNAISVNNGTGSFITAKAWFVVNGFGTGFTYPKVYSDATLNSVNITGSTIGELVFTNTSPTTTVIALNGNGGNTIGTLDVRCGRVTFQGNNTINNLLLAPSRTYYFKGTQTITGLFRFNSPDCNGLGELRDLDGTPAILSFGPSSTRDFNNVYLLNMTATGSGVPISVSGADAGGNTGFNITPSAAGPRYWVGGSGDWNESAHWSNTSGGPGGACVPTVANDVYFDAGSFTSGSSTVTISQGNAYCRNMDWTGATFAPVFNKASNSLILEVWGSLTLNNTVAINAQLYFVGTTNSTFTSNGNTSGNLDMFLGKSAGYSLRFTDNFSNPQTRIDLRSGGLDLSGRTIALDAISDGNQNGTTTMNITNATLNINAWEYQGANKSLQASGSFINAAGYFAADDAAYNIVYTGVTNTNYIRVVSISAKEFIFTNPLTTSAAQIHSGNTIGKLEFKGKGYINGTGNTIDTLIFSPGKVYVFLSGSNNTITKEWFGSGTPCNLTEITSSSTGAYTVTKTAGQVVFDYVRLRNMTAAGITPFKALEHSENLGGNTNWDIAPYNGSTPILGLGPDLTLCANEFPHTLNTDGFFASPLASFAWTGGSTGKTLVVSNPGTYSVTVSYPDGCTRTDAIVITRSTVTVDPVTGTATVCVGATTTLSSITPGGVWSTSDAAVATVNTTGVVSGVTAGTANIIYTVTNGDGCSNSQQLAVTVNAVTAVPAITGTLTLFQGGTTTLSNTTPGGVWSSGNTAVATVDAGGIVTGVAGGTAIITYTVTNPSGCITSQTATVTVDANSPDKRVLSVTKTADAQEPATHGGFSIHLPPGVLAAENITVPYTISGTATPTADYIALSNTAVIPAGENGVPVPVNIVNDAQIESVETVILTLSPGTSTNYTYTVDGAAGNATVQIADDDDVPANRLLNVTAQLNVNEPSNTGTFTIALPSGALAPEDITVTYTMSGTSTNGVDYQLLSGTAIIPAGQNSRVVDVIGIDDQLIEQTEEIIMTIAGGTTLTAGNFGVDAVDFKATLYQADNDYTAATRLLAVTSNGNLSEPTSSGGFTIKLPGSYESSLPITITYTLTGTATHGADYNGPATTITLPANANSVTVPISVVNDDLIEPNETVILTIVNGVATQGASTVFTLSPDPATPNATINITDEDNIPANKTITVTALSNAAEPSTSGAFRVSLPPGVFTSEAITVSYTIGAGTATPGSDYTAITGSIIIPANSNSVDVPVKVIDNTVIESTETVILNVTGGTSASFTGPNAFTGAAINSATVDITDNDATPGNTTVVLLTKISDAIEGSTFGQYRISLPPGVTSSEAITVTFSTGGSALNPADYTLQGLSGGNIVIPAGTNEVLIDVNAGNDGLIEGPENVILTLIAAGSPSQPYTIDPAGNGAIVNIVDGNAASSTPLQVLTGTNAAEPGSNATFTVKLAGVATSAWPVTVAYKVSNPPAGAVGAISGLDYESFGTIVIPAGAPGSVTVTLTVKDDDIIEPTEPLTFTILSGSATDGGGNAFIFPPDPANDEIVITIADNDATTANQKLKVEKISDAAEPNTPGSFKVSLPTGYTSSANTTLHYDMSTGTATRNTDYAISTITLPANQNSVYLPVNVIDDKIIEGTETATLTLRPTAGTDGNGFNYDADGPAAAMDITDDDNTADNRNLSVVTTTHATEGSATPGRFTIQLPNGVTTANALTVNYTIGGSATSPADYPAFTGTAIIPAGSGQVDVDLTPIDDNVIEATETVILTIISGSDGTNTFTPAPGSATASLNITDNDAGNPSYNKLKVVRVNHAAESPLVNGKFHISFEAGTTITSSEDITVNYTIGGTATRGADYTTLSGTAVLRAGDNGVDVDVMVLDDQYIEPLNETVVITLTDGNSASFTFLPSTTGALRSTSLNITDNENTPANTVLTLTKIGDASESGTIGGFRVSLPPNIYCQCSITGNYTLTGTAALPNALPNPDYINPGIMRIDQGKNYVDLPVNAINDLLIENAETVILTPLSSFSFTGFNPGATWASVAPLTVNIEDNDNTPANRHVNVTVGYEGTEGGAGQLGRIRFNYSLPQGIVPSENVTINYTVTGTAALGSDFNGSPMAAQFSGIAQLNPTGTGGTTSVGAVVDDNIIEGTEDVIVTITSVTSPNFTYTFGPPATARIFDNDNTPANLELSVTKTADAVESGTIGKFTISLPGTTTVSAEDITVNYTIAGTATNGTDYTNLTGTVVIPANNHSIDVDVTAAADQILEGLETVTLTITGGQSASFSFTLAAANSATVDITDADNIPANLTLSISKVSDAKEGSNPGNVKFSLPANIVAAQDITVSYSVSGGTATSDVDYPALSGTAIIKAGDDAVTIPVPVIDDQIIEPLETVIITLTGGNGGSLTYTGAGDVTVNIEDNDNTPDNLLLKVIKDTDATEHGTPGNFIVSLPDGVTSTEDITVNYVISGTATNTDDYNVLSGSVVITAGNSTANVPVTAVNDLVIEGTETVILEVTGGSQTSGVTYVPGPDKTASLDIIDDDQDPVNLVLTIAQDLDGAESGTNGRFTISLPFGITSSEDITVSYTIMGTATPGSDYTPLSGTVIIPANNNSIPLSVDVLNDNVIEPTETVIATLAGGSSASLTYTGTNSATVNITDDESTIPANLELTVTKGSDATEGATDGSFVISLAGTVRSANDITVHYTISGTATPDADYTALSGTAVIRAGDPGVTVTVPVLNDDILEVTETVILTLNGGTGAGITYTGTGNATVNITDDENTPANLVLNVAANGDVSEAASGAGFIISLPNNIKTATDLTVTYTVAGTAINGTDYANLSGTAVILAGDNSVAIQVNGIDDQIIEGNETIQLTIANGATPTGLLLTPGANSTATIHLIDDDNNLNIVVSATPSVAEPSTAGKFTISLAGGKAPAKDVTVRYTITGTATTAADYTALSSTAVILAGNTSVDVNLTVLDDELIEPTETVIMTIDGGSSTDLTYTVGAPNTATINITDTDATGNLVLDVTASKPNADEVGNHGEFTISIANGKRTAEPVTVQYTISGTATPNADYQPITGSIIIPAGANSIAVPVQVINDLLVEDPETVILTISGGQSTSFTYTAGAADQATVTITSEDIPAGDLIITKELVAPATGPYRIGQEITYRITVSNIGNALASGVVVTDTLAMQLGLPSGTTPERGSVNVTANRLVIWTIGDVAQGSTVQLEIRVRITEGGELVAGSEVGSGSLDPDMTNNKAFLRLQVEGQDMNFPNVFTPNGDGKNEKFVIGGIEKYPGAKLQVFNRWGSQVYRSNDYRNDWNGSGLNEGTYFYILEVNKPAGMKSYKGWVLIVR</sequence>
<dbReference type="InterPro" id="IPR013783">
    <property type="entry name" value="Ig-like_fold"/>
</dbReference>
<feature type="domain" description="Calx-beta" evidence="5">
    <location>
        <begin position="1372"/>
        <end position="1490"/>
    </location>
</feature>
<evidence type="ECO:0000313" key="6">
    <source>
        <dbReference type="EMBL" id="SIN76874.1"/>
    </source>
</evidence>
<dbReference type="Pfam" id="PF03160">
    <property type="entry name" value="Calx-beta"/>
    <property type="match status" value="17"/>
</dbReference>
<proteinExistence type="predicted"/>
<evidence type="ECO:0000256" key="2">
    <source>
        <dbReference type="ARBA" id="ARBA00022737"/>
    </source>
</evidence>
<dbReference type="STRING" id="536979.SAMN04488055_1236"/>
<dbReference type="NCBIfam" id="TIGR04131">
    <property type="entry name" value="Bac_Flav_CTERM"/>
    <property type="match status" value="1"/>
</dbReference>
<dbReference type="InterPro" id="IPR003644">
    <property type="entry name" value="Calx_beta"/>
</dbReference>
<feature type="domain" description="Calx-beta" evidence="5">
    <location>
        <begin position="1754"/>
        <end position="1857"/>
    </location>
</feature>
<feature type="domain" description="Calx-beta" evidence="5">
    <location>
        <begin position="3583"/>
        <end position="3685"/>
    </location>
</feature>
<gene>
    <name evidence="6" type="ORF">SAMN04488055_1236</name>
</gene>
<keyword evidence="4" id="KW-0406">Ion transport</keyword>
<protein>
    <submittedName>
        <fullName evidence="6">Gliding motility-associated C-terminal domain-containing protein</fullName>
    </submittedName>
</protein>
<evidence type="ECO:0000256" key="4">
    <source>
        <dbReference type="ARBA" id="ARBA00023065"/>
    </source>
</evidence>
<dbReference type="InterPro" id="IPR001434">
    <property type="entry name" value="OmcB-like_DUF11"/>
</dbReference>
<dbReference type="GO" id="GO:0030001">
    <property type="term" value="P:metal ion transport"/>
    <property type="evidence" value="ECO:0007669"/>
    <property type="project" value="TreeGrafter"/>
</dbReference>
<evidence type="ECO:0000259" key="5">
    <source>
        <dbReference type="SMART" id="SM00237"/>
    </source>
</evidence>
<dbReference type="InterPro" id="IPR008964">
    <property type="entry name" value="Invasin/intimin_cell_adhesion"/>
</dbReference>
<dbReference type="SUPFAM" id="SSF141072">
    <property type="entry name" value="CalX-like"/>
    <property type="match status" value="18"/>
</dbReference>
<dbReference type="PANTHER" id="PTHR11878">
    <property type="entry name" value="SODIUM/CALCIUM EXCHANGER"/>
    <property type="match status" value="1"/>
</dbReference>
<dbReference type="InterPro" id="IPR038081">
    <property type="entry name" value="CalX-like_sf"/>
</dbReference>
<dbReference type="Gene3D" id="2.60.40.2030">
    <property type="match status" value="18"/>
</dbReference>
<feature type="domain" description="Calx-beta" evidence="5">
    <location>
        <begin position="3114"/>
        <end position="3214"/>
    </location>
</feature>
<evidence type="ECO:0000256" key="1">
    <source>
        <dbReference type="ARBA" id="ARBA00022729"/>
    </source>
</evidence>
<accession>A0A1N6E1K4</accession>
<dbReference type="InterPro" id="IPR051171">
    <property type="entry name" value="CaCA"/>
</dbReference>
<feature type="domain" description="Calx-beta" evidence="5">
    <location>
        <begin position="2874"/>
        <end position="2977"/>
    </location>
</feature>
<keyword evidence="2" id="KW-0677">Repeat</keyword>
<feature type="domain" description="Calx-beta" evidence="5">
    <location>
        <begin position="2252"/>
        <end position="2355"/>
    </location>
</feature>
<dbReference type="Pfam" id="PF01345">
    <property type="entry name" value="DUF11"/>
    <property type="match status" value="1"/>
</dbReference>
<feature type="domain" description="Calx-beta" evidence="5">
    <location>
        <begin position="3229"/>
        <end position="3332"/>
    </location>
</feature>
<dbReference type="InterPro" id="IPR026341">
    <property type="entry name" value="T9SS_type_B"/>
</dbReference>
<feature type="domain" description="Calx-beta" evidence="5">
    <location>
        <begin position="3347"/>
        <end position="3449"/>
    </location>
</feature>
<dbReference type="Gene3D" id="2.60.40.1080">
    <property type="match status" value="1"/>
</dbReference>
<reference evidence="7" key="1">
    <citation type="submission" date="2016-11" db="EMBL/GenBank/DDBJ databases">
        <authorList>
            <person name="Varghese N."/>
            <person name="Submissions S."/>
        </authorList>
    </citation>
    <scope>NUCLEOTIDE SEQUENCE [LARGE SCALE GENOMIC DNA]</scope>
    <source>
        <strain evidence="7">DSM 24787</strain>
    </source>
</reference>
<keyword evidence="7" id="KW-1185">Reference proteome</keyword>
<dbReference type="PANTHER" id="PTHR11878:SF65">
    <property type="entry name" value="NA_CA-EXCHANGE PROTEIN, ISOFORM G"/>
    <property type="match status" value="1"/>
</dbReference>
<feature type="domain" description="Calx-beta" evidence="5">
    <location>
        <begin position="2754"/>
        <end position="2857"/>
    </location>
</feature>
<dbReference type="GO" id="GO:0007154">
    <property type="term" value="P:cell communication"/>
    <property type="evidence" value="ECO:0007669"/>
    <property type="project" value="InterPro"/>
</dbReference>
<dbReference type="Gene3D" id="2.60.40.10">
    <property type="entry name" value="Immunoglobulins"/>
    <property type="match status" value="1"/>
</dbReference>
<keyword evidence="3" id="KW-0106">Calcium</keyword>
<dbReference type="EMBL" id="FSRA01000001">
    <property type="protein sequence ID" value="SIN76874.1"/>
    <property type="molecule type" value="Genomic_DNA"/>
</dbReference>
<organism evidence="6 7">
    <name type="scientific">Chitinophaga niabensis</name>
    <dbReference type="NCBI Taxonomy" id="536979"/>
    <lineage>
        <taxon>Bacteria</taxon>
        <taxon>Pseudomonadati</taxon>
        <taxon>Bacteroidota</taxon>
        <taxon>Chitinophagia</taxon>
        <taxon>Chitinophagales</taxon>
        <taxon>Chitinophagaceae</taxon>
        <taxon>Chitinophaga</taxon>
    </lineage>
</organism>
<evidence type="ECO:0000313" key="7">
    <source>
        <dbReference type="Proteomes" id="UP000185003"/>
    </source>
</evidence>
<dbReference type="Proteomes" id="UP000185003">
    <property type="component" value="Unassembled WGS sequence"/>
</dbReference>
<keyword evidence="1" id="KW-0732">Signal</keyword>
<evidence type="ECO:0000256" key="3">
    <source>
        <dbReference type="ARBA" id="ARBA00022837"/>
    </source>
</evidence>
<feature type="domain" description="Calx-beta" evidence="5">
    <location>
        <begin position="3467"/>
        <end position="3566"/>
    </location>
</feature>